<protein>
    <submittedName>
        <fullName evidence="1">Uncharacterized protein</fullName>
    </submittedName>
</protein>
<dbReference type="Proteomes" id="UP000595662">
    <property type="component" value="Chromosome 6"/>
</dbReference>
<evidence type="ECO:0000313" key="1">
    <source>
        <dbReference type="EMBL" id="QQK47875.1"/>
    </source>
</evidence>
<dbReference type="AlphaFoldDB" id="A0A7T6XV74"/>
<dbReference type="GeneID" id="90952746"/>
<accession>A0A7T6XV74</accession>
<proteinExistence type="predicted"/>
<reference evidence="1 2" key="1">
    <citation type="submission" date="2020-08" db="EMBL/GenBank/DDBJ databases">
        <title>The completed genome sequence of the pathogenic ascomycete fungus Penicillium digitatum.</title>
        <authorList>
            <person name="Wang M."/>
        </authorList>
    </citation>
    <scope>NUCLEOTIDE SEQUENCE [LARGE SCALE GENOMIC DNA]</scope>
    <source>
        <strain evidence="1 2">PdW03</strain>
    </source>
</reference>
<gene>
    <name evidence="1" type="ORF">Pdw03_5510</name>
</gene>
<evidence type="ECO:0000313" key="2">
    <source>
        <dbReference type="Proteomes" id="UP000595662"/>
    </source>
</evidence>
<name>A0A7T6XV74_PENDI</name>
<sequence>MHLHISFVNSELVQHLSFQRSDLRYPKPLPFLTLKKSCPESTSPQFFIPKPEKFEAVSLYPILLDSPQYLPYCVIPQCKNTNRTH</sequence>
<dbReference type="RefSeq" id="XP_065958015.1">
    <property type="nucleotide sequence ID" value="XM_066101075.1"/>
</dbReference>
<dbReference type="EMBL" id="CP060779">
    <property type="protein sequence ID" value="QQK47875.1"/>
    <property type="molecule type" value="Genomic_DNA"/>
</dbReference>
<organism evidence="1 2">
    <name type="scientific">Penicillium digitatum</name>
    <name type="common">Green mold</name>
    <dbReference type="NCBI Taxonomy" id="36651"/>
    <lineage>
        <taxon>Eukaryota</taxon>
        <taxon>Fungi</taxon>
        <taxon>Dikarya</taxon>
        <taxon>Ascomycota</taxon>
        <taxon>Pezizomycotina</taxon>
        <taxon>Eurotiomycetes</taxon>
        <taxon>Eurotiomycetidae</taxon>
        <taxon>Eurotiales</taxon>
        <taxon>Aspergillaceae</taxon>
        <taxon>Penicillium</taxon>
    </lineage>
</organism>